<evidence type="ECO:0000313" key="4">
    <source>
        <dbReference type="Proteomes" id="UP001054945"/>
    </source>
</evidence>
<comment type="caution">
    <text evidence="3">The sequence shown here is derived from an EMBL/GenBank/DDBJ whole genome shotgun (WGS) entry which is preliminary data.</text>
</comment>
<protein>
    <submittedName>
        <fullName evidence="3">Uncharacterized protein</fullName>
    </submittedName>
</protein>
<keyword evidence="2" id="KW-0812">Transmembrane</keyword>
<accession>A0AAV4P2I3</accession>
<sequence>MKLKQRAMMVVGVMTLFSMMLFTFSVFYYSKANLPNDFHLRTKEFFMKRTIAENFKKGRSLKKKPASVNDKTGNESYYDSNHAAEVELSEREYDELLQNNKILPR</sequence>
<keyword evidence="4" id="KW-1185">Reference proteome</keyword>
<proteinExistence type="predicted"/>
<feature type="transmembrane region" description="Helical" evidence="2">
    <location>
        <begin position="7"/>
        <end position="29"/>
    </location>
</feature>
<keyword evidence="2" id="KW-0472">Membrane</keyword>
<reference evidence="3 4" key="1">
    <citation type="submission" date="2021-06" db="EMBL/GenBank/DDBJ databases">
        <title>Caerostris extrusa draft genome.</title>
        <authorList>
            <person name="Kono N."/>
            <person name="Arakawa K."/>
        </authorList>
    </citation>
    <scope>NUCLEOTIDE SEQUENCE [LARGE SCALE GENOMIC DNA]</scope>
</reference>
<organism evidence="3 4">
    <name type="scientific">Caerostris extrusa</name>
    <name type="common">Bark spider</name>
    <name type="synonym">Caerostris bankana</name>
    <dbReference type="NCBI Taxonomy" id="172846"/>
    <lineage>
        <taxon>Eukaryota</taxon>
        <taxon>Metazoa</taxon>
        <taxon>Ecdysozoa</taxon>
        <taxon>Arthropoda</taxon>
        <taxon>Chelicerata</taxon>
        <taxon>Arachnida</taxon>
        <taxon>Araneae</taxon>
        <taxon>Araneomorphae</taxon>
        <taxon>Entelegynae</taxon>
        <taxon>Araneoidea</taxon>
        <taxon>Araneidae</taxon>
        <taxon>Caerostris</taxon>
    </lineage>
</organism>
<keyword evidence="2" id="KW-1133">Transmembrane helix</keyword>
<evidence type="ECO:0000313" key="3">
    <source>
        <dbReference type="EMBL" id="GIX91427.1"/>
    </source>
</evidence>
<evidence type="ECO:0000256" key="1">
    <source>
        <dbReference type="SAM" id="MobiDB-lite"/>
    </source>
</evidence>
<evidence type="ECO:0000256" key="2">
    <source>
        <dbReference type="SAM" id="Phobius"/>
    </source>
</evidence>
<gene>
    <name evidence="3" type="ORF">CEXT_814421</name>
</gene>
<dbReference type="EMBL" id="BPLR01021582">
    <property type="protein sequence ID" value="GIX91427.1"/>
    <property type="molecule type" value="Genomic_DNA"/>
</dbReference>
<name>A0AAV4P2I3_CAEEX</name>
<dbReference type="AlphaFoldDB" id="A0AAV4P2I3"/>
<dbReference type="Proteomes" id="UP001054945">
    <property type="component" value="Unassembled WGS sequence"/>
</dbReference>
<feature type="region of interest" description="Disordered" evidence="1">
    <location>
        <begin position="58"/>
        <end position="77"/>
    </location>
</feature>